<dbReference type="RefSeq" id="WP_269906886.1">
    <property type="nucleotide sequence ID" value="NZ_JAPFQA010000009.1"/>
</dbReference>
<evidence type="ECO:0000313" key="1">
    <source>
        <dbReference type="EMBL" id="MCZ8546529.1"/>
    </source>
</evidence>
<sequence>MLGNLIASLDDPNVAMGLVAAFDEPALLARLAAAADASGRLPAEIVGSAVRNFVDTASDEHWTQLIGLMNRAEDPGLAAMRAILEKSLPGTKAA</sequence>
<organism evidence="1 2">
    <name type="scientific">Mesorhizobium qingshengii</name>
    <dbReference type="NCBI Taxonomy" id="1165689"/>
    <lineage>
        <taxon>Bacteria</taxon>
        <taxon>Pseudomonadati</taxon>
        <taxon>Pseudomonadota</taxon>
        <taxon>Alphaproteobacteria</taxon>
        <taxon>Hyphomicrobiales</taxon>
        <taxon>Phyllobacteriaceae</taxon>
        <taxon>Mesorhizobium</taxon>
    </lineage>
</organism>
<gene>
    <name evidence="1" type="ORF">OOJ09_20265</name>
</gene>
<accession>A0ABT4QYE5</accession>
<name>A0ABT4QYE5_9HYPH</name>
<comment type="caution">
    <text evidence="1">The sequence shown here is derived from an EMBL/GenBank/DDBJ whole genome shotgun (WGS) entry which is preliminary data.</text>
</comment>
<reference evidence="1" key="1">
    <citation type="submission" date="2022-11" db="EMBL/GenBank/DDBJ databases">
        <authorList>
            <person name="Coimbra C."/>
        </authorList>
    </citation>
    <scope>NUCLEOTIDE SEQUENCE</scope>
    <source>
        <strain evidence="1">Jales19</strain>
    </source>
</reference>
<dbReference type="EMBL" id="JAPFQA010000009">
    <property type="protein sequence ID" value="MCZ8546529.1"/>
    <property type="molecule type" value="Genomic_DNA"/>
</dbReference>
<protein>
    <recommendedName>
        <fullName evidence="3">DUF2336 domain-containing protein</fullName>
    </recommendedName>
</protein>
<evidence type="ECO:0000313" key="2">
    <source>
        <dbReference type="Proteomes" id="UP001152178"/>
    </source>
</evidence>
<keyword evidence="2" id="KW-1185">Reference proteome</keyword>
<evidence type="ECO:0008006" key="3">
    <source>
        <dbReference type="Google" id="ProtNLM"/>
    </source>
</evidence>
<dbReference type="Proteomes" id="UP001152178">
    <property type="component" value="Unassembled WGS sequence"/>
</dbReference>
<proteinExistence type="predicted"/>